<sequence>VDVNGKFTADGKEVLGYLSNPANYPVSIRSGRPRLTSNEKLMLASMFHSLNTCSLGSCISCGPTSQLCTGLFMEALGP</sequence>
<protein>
    <submittedName>
        <fullName evidence="1">Uncharacterized protein</fullName>
    </submittedName>
</protein>
<dbReference type="Gene3D" id="2.30.42.40">
    <property type="match status" value="1"/>
</dbReference>
<reference evidence="1" key="2">
    <citation type="submission" date="2025-08" db="UniProtKB">
        <authorList>
            <consortium name="Ensembl"/>
        </authorList>
    </citation>
    <scope>IDENTIFICATION</scope>
</reference>
<evidence type="ECO:0000313" key="2">
    <source>
        <dbReference type="Proteomes" id="UP000002254"/>
    </source>
</evidence>
<dbReference type="Ensembl" id="ENSCAFT00000099837.1">
    <property type="protein sequence ID" value="ENSCAFP00000073707.1"/>
    <property type="gene ID" value="ENSCAFG00000052370.1"/>
</dbReference>
<accession>A0A8P0PPU8</accession>
<reference evidence="1 2" key="1">
    <citation type="journal article" date="2005" name="Nature">
        <title>Genome sequence, comparative analysis and haplotype structure of the domestic dog.</title>
        <authorList>
            <consortium name="Broad Sequencing Platform"/>
            <person name="Lindblad-Toh K."/>
            <person name="Wade C.M."/>
            <person name="Mikkelsen T.S."/>
            <person name="Karlsson E.K."/>
            <person name="Jaffe D.B."/>
            <person name="Kamal M."/>
            <person name="Clamp M."/>
            <person name="Chang J.L."/>
            <person name="Kulbokas E.J. III"/>
            <person name="Zody M.C."/>
            <person name="Mauceli E."/>
            <person name="Xie X."/>
            <person name="Breen M."/>
            <person name="Wayne R.K."/>
            <person name="Ostrander E.A."/>
            <person name="Ponting C.P."/>
            <person name="Galibert F."/>
            <person name="Smith D.R."/>
            <person name="DeJong P.J."/>
            <person name="Kirkness E."/>
            <person name="Alvarez P."/>
            <person name="Biagi T."/>
            <person name="Brockman W."/>
            <person name="Butler J."/>
            <person name="Chin C.W."/>
            <person name="Cook A."/>
            <person name="Cuff J."/>
            <person name="Daly M.J."/>
            <person name="DeCaprio D."/>
            <person name="Gnerre S."/>
            <person name="Grabherr M."/>
            <person name="Kellis M."/>
            <person name="Kleber M."/>
            <person name="Bardeleben C."/>
            <person name="Goodstadt L."/>
            <person name="Heger A."/>
            <person name="Hitte C."/>
            <person name="Kim L."/>
            <person name="Koepfli K.P."/>
            <person name="Parker H.G."/>
            <person name="Pollinger J.P."/>
            <person name="Searle S.M."/>
            <person name="Sutter N.B."/>
            <person name="Thomas R."/>
            <person name="Webber C."/>
            <person name="Baldwin J."/>
            <person name="Abebe A."/>
            <person name="Abouelleil A."/>
            <person name="Aftuck L."/>
            <person name="Ait-Zahra M."/>
            <person name="Aldredge T."/>
            <person name="Allen N."/>
            <person name="An P."/>
            <person name="Anderson S."/>
            <person name="Antoine C."/>
            <person name="Arachchi H."/>
            <person name="Aslam A."/>
            <person name="Ayotte L."/>
            <person name="Bachantsang P."/>
            <person name="Barry A."/>
            <person name="Bayul T."/>
            <person name="Benamara M."/>
            <person name="Berlin A."/>
            <person name="Bessette D."/>
            <person name="Blitshteyn B."/>
            <person name="Bloom T."/>
            <person name="Blye J."/>
            <person name="Boguslavskiy L."/>
            <person name="Bonnet C."/>
            <person name="Boukhgalter B."/>
            <person name="Brown A."/>
            <person name="Cahill P."/>
            <person name="Calixte N."/>
            <person name="Camarata J."/>
            <person name="Cheshatsang Y."/>
            <person name="Chu J."/>
            <person name="Citroen M."/>
            <person name="Collymore A."/>
            <person name="Cooke P."/>
            <person name="Dawoe T."/>
            <person name="Daza R."/>
            <person name="Decktor K."/>
            <person name="DeGray S."/>
            <person name="Dhargay N."/>
            <person name="Dooley K."/>
            <person name="Dooley K."/>
            <person name="Dorje P."/>
            <person name="Dorjee K."/>
            <person name="Dorris L."/>
            <person name="Duffey N."/>
            <person name="Dupes A."/>
            <person name="Egbiremolen O."/>
            <person name="Elong R."/>
            <person name="Falk J."/>
            <person name="Farina A."/>
            <person name="Faro S."/>
            <person name="Ferguson D."/>
            <person name="Ferreira P."/>
            <person name="Fisher S."/>
            <person name="FitzGerald M."/>
            <person name="Foley K."/>
            <person name="Foley C."/>
            <person name="Franke A."/>
            <person name="Friedrich D."/>
            <person name="Gage D."/>
            <person name="Garber M."/>
            <person name="Gearin G."/>
            <person name="Giannoukos G."/>
            <person name="Goode T."/>
            <person name="Goyette A."/>
            <person name="Graham J."/>
            <person name="Grandbois E."/>
            <person name="Gyaltsen K."/>
            <person name="Hafez N."/>
            <person name="Hagopian D."/>
            <person name="Hagos B."/>
            <person name="Hall J."/>
            <person name="Healy C."/>
            <person name="Hegarty R."/>
            <person name="Honan T."/>
            <person name="Horn A."/>
            <person name="Houde N."/>
            <person name="Hughes L."/>
            <person name="Hunnicutt L."/>
            <person name="Husby M."/>
            <person name="Jester B."/>
            <person name="Jones C."/>
            <person name="Kamat A."/>
            <person name="Kanga B."/>
            <person name="Kells C."/>
            <person name="Khazanovich D."/>
            <person name="Kieu A.C."/>
            <person name="Kisner P."/>
            <person name="Kumar M."/>
            <person name="Lance K."/>
            <person name="Landers T."/>
            <person name="Lara M."/>
            <person name="Lee W."/>
            <person name="Leger J.P."/>
            <person name="Lennon N."/>
            <person name="Leuper L."/>
            <person name="LeVine S."/>
            <person name="Liu J."/>
            <person name="Liu X."/>
            <person name="Lokyitsang Y."/>
            <person name="Lokyitsang T."/>
            <person name="Lui A."/>
            <person name="Macdonald J."/>
            <person name="Major J."/>
            <person name="Marabella R."/>
            <person name="Maru K."/>
            <person name="Matthews C."/>
            <person name="McDonough S."/>
            <person name="Mehta T."/>
            <person name="Meldrim J."/>
            <person name="Melnikov A."/>
            <person name="Meneus L."/>
            <person name="Mihalev A."/>
            <person name="Mihova T."/>
            <person name="Miller K."/>
            <person name="Mittelman R."/>
            <person name="Mlenga V."/>
            <person name="Mulrain L."/>
            <person name="Munson G."/>
            <person name="Navidi A."/>
            <person name="Naylor J."/>
            <person name="Nguyen T."/>
            <person name="Nguyen N."/>
            <person name="Nguyen C."/>
            <person name="Nguyen T."/>
            <person name="Nicol R."/>
            <person name="Norbu N."/>
            <person name="Norbu C."/>
            <person name="Novod N."/>
            <person name="Nyima T."/>
            <person name="Olandt P."/>
            <person name="O'Neill B."/>
            <person name="O'Neill K."/>
            <person name="Osman S."/>
            <person name="Oyono L."/>
            <person name="Patti C."/>
            <person name="Perrin D."/>
            <person name="Phunkhang P."/>
            <person name="Pierre F."/>
            <person name="Priest M."/>
            <person name="Rachupka A."/>
            <person name="Raghuraman S."/>
            <person name="Rameau R."/>
            <person name="Ray V."/>
            <person name="Raymond C."/>
            <person name="Rege F."/>
            <person name="Rise C."/>
            <person name="Rogers J."/>
            <person name="Rogov P."/>
            <person name="Sahalie J."/>
            <person name="Settipalli S."/>
            <person name="Sharpe T."/>
            <person name="Shea T."/>
            <person name="Sheehan M."/>
            <person name="Sherpa N."/>
            <person name="Shi J."/>
            <person name="Shih D."/>
            <person name="Sloan J."/>
            <person name="Smith C."/>
            <person name="Sparrow T."/>
            <person name="Stalker J."/>
            <person name="Stange-Thomann N."/>
            <person name="Stavropoulos S."/>
            <person name="Stone C."/>
            <person name="Stone S."/>
            <person name="Sykes S."/>
            <person name="Tchuinga P."/>
            <person name="Tenzing P."/>
            <person name="Tesfaye S."/>
            <person name="Thoulutsang D."/>
            <person name="Thoulutsang Y."/>
            <person name="Topham K."/>
            <person name="Topping I."/>
            <person name="Tsamla T."/>
            <person name="Vassiliev H."/>
            <person name="Venkataraman V."/>
            <person name="Vo A."/>
            <person name="Wangchuk T."/>
            <person name="Wangdi T."/>
            <person name="Weiand M."/>
            <person name="Wilkinson J."/>
            <person name="Wilson A."/>
            <person name="Yadav S."/>
            <person name="Yang S."/>
            <person name="Yang X."/>
            <person name="Young G."/>
            <person name="Yu Q."/>
            <person name="Zainoun J."/>
            <person name="Zembek L."/>
            <person name="Zimmer A."/>
            <person name="Lander E.S."/>
        </authorList>
    </citation>
    <scope>NUCLEOTIDE SEQUENCE [LARGE SCALE GENOMIC DNA]</scope>
    <source>
        <strain evidence="1">Boxer</strain>
    </source>
</reference>
<dbReference type="Proteomes" id="UP000002254">
    <property type="component" value="Chromosome 17"/>
</dbReference>
<dbReference type="AlphaFoldDB" id="A0A8P0PPU8"/>
<name>A0A8P0PPU8_CANLF</name>
<organism evidence="1 2">
    <name type="scientific">Canis lupus familiaris</name>
    <name type="common">Dog</name>
    <name type="synonym">Canis familiaris</name>
    <dbReference type="NCBI Taxonomy" id="9615"/>
    <lineage>
        <taxon>Eukaryota</taxon>
        <taxon>Metazoa</taxon>
        <taxon>Chordata</taxon>
        <taxon>Craniata</taxon>
        <taxon>Vertebrata</taxon>
        <taxon>Euteleostomi</taxon>
        <taxon>Mammalia</taxon>
        <taxon>Eutheria</taxon>
        <taxon>Laurasiatheria</taxon>
        <taxon>Carnivora</taxon>
        <taxon>Caniformia</taxon>
        <taxon>Canidae</taxon>
        <taxon>Canis</taxon>
    </lineage>
</organism>
<proteinExistence type="predicted"/>
<evidence type="ECO:0000313" key="1">
    <source>
        <dbReference type="Ensembl" id="ENSCAFP00000073707.1"/>
    </source>
</evidence>